<comment type="caution">
    <text evidence="4">The sequence shown here is derived from an EMBL/GenBank/DDBJ whole genome shotgun (WGS) entry which is preliminary data.</text>
</comment>
<dbReference type="EMBL" id="JAVDPW010000007">
    <property type="protein sequence ID" value="MDR6291603.1"/>
    <property type="molecule type" value="Genomic_DNA"/>
</dbReference>
<keyword evidence="5" id="KW-1185">Reference proteome</keyword>
<accession>A0ABU1JSK9</accession>
<dbReference type="InterPro" id="IPR006059">
    <property type="entry name" value="SBP"/>
</dbReference>
<proteinExistence type="inferred from homology"/>
<dbReference type="Gene3D" id="3.40.190.10">
    <property type="entry name" value="Periplasmic binding protein-like II"/>
    <property type="match status" value="2"/>
</dbReference>
<comment type="similarity">
    <text evidence="2">Belongs to the bacterial solute-binding protein 1 family.</text>
</comment>
<protein>
    <submittedName>
        <fullName evidence="4">Raffinose/stachyose/melibiose transport system substrate-binding protein</fullName>
    </submittedName>
</protein>
<gene>
    <name evidence="4" type="ORF">E9232_004137</name>
</gene>
<name>A0ABU1JSK9_9PROT</name>
<dbReference type="SUPFAM" id="SSF53850">
    <property type="entry name" value="Periplasmic binding protein-like II"/>
    <property type="match status" value="1"/>
</dbReference>
<evidence type="ECO:0000313" key="4">
    <source>
        <dbReference type="EMBL" id="MDR6291603.1"/>
    </source>
</evidence>
<dbReference type="Pfam" id="PF01547">
    <property type="entry name" value="SBP_bac_1"/>
    <property type="match status" value="1"/>
</dbReference>
<organism evidence="4 5">
    <name type="scientific">Inquilinus ginsengisoli</name>
    <dbReference type="NCBI Taxonomy" id="363840"/>
    <lineage>
        <taxon>Bacteria</taxon>
        <taxon>Pseudomonadati</taxon>
        <taxon>Pseudomonadota</taxon>
        <taxon>Alphaproteobacteria</taxon>
        <taxon>Rhodospirillales</taxon>
        <taxon>Rhodospirillaceae</taxon>
        <taxon>Inquilinus</taxon>
    </lineage>
</organism>
<evidence type="ECO:0000313" key="5">
    <source>
        <dbReference type="Proteomes" id="UP001262410"/>
    </source>
</evidence>
<evidence type="ECO:0000256" key="3">
    <source>
        <dbReference type="SAM" id="SignalP"/>
    </source>
</evidence>
<comment type="subcellular location">
    <subcellularLocation>
        <location evidence="1">Periplasm</location>
    </subcellularLocation>
</comment>
<sequence length="440" mass="47595">MSSLKHLAAAAGLAAVALAAATASAQDKKPITWWYETAAPENQENLQTILVDPFNAAHPDQSLSIDFRGAELDKQLRIAMLSGSGPDVVYTAGPSYVAAMAQAGQLLPLDDYAAKLGWNDRLLPIFLEIGKYDGKLYALPKTYETLGLFYNKTLFDKNGWQPPKTIAEFETLADAMLAKGIVPFAAGNADWRPANEHYVSIVLNSIAGPDNVYKALTGQIPWTAEPFVKAIDTLNKWWQAGYFGPNYFSLTGEQAFAQVATGQAGMAPTGTWNFTNVPRYFPANNAEPAFVGFPSAEGVPYPIYALGVGSTFSIAATSQNPDGAAAVIDMVFSDKFYGDMNSAWQGEWNTPLKDLSKVTMADSVLPLYGQTMKNLAGAVSAGQYGYTTWTFLPPATDTYVVSGIEEVWLGKITTAQFLETLDATFKQDREQGKAPAIPKR</sequence>
<reference evidence="4 5" key="1">
    <citation type="submission" date="2023-07" db="EMBL/GenBank/DDBJ databases">
        <title>Sorghum-associated microbial communities from plants grown in Nebraska, USA.</title>
        <authorList>
            <person name="Schachtman D."/>
        </authorList>
    </citation>
    <scope>NUCLEOTIDE SEQUENCE [LARGE SCALE GENOMIC DNA]</scope>
    <source>
        <strain evidence="4 5">584</strain>
    </source>
</reference>
<evidence type="ECO:0000256" key="2">
    <source>
        <dbReference type="ARBA" id="ARBA00008520"/>
    </source>
</evidence>
<dbReference type="Proteomes" id="UP001262410">
    <property type="component" value="Unassembled WGS sequence"/>
</dbReference>
<dbReference type="RefSeq" id="WP_309796963.1">
    <property type="nucleotide sequence ID" value="NZ_JAVDPW010000007.1"/>
</dbReference>
<evidence type="ECO:0000256" key="1">
    <source>
        <dbReference type="ARBA" id="ARBA00004418"/>
    </source>
</evidence>
<dbReference type="InterPro" id="IPR050490">
    <property type="entry name" value="Bact_solute-bd_prot1"/>
</dbReference>
<feature type="chain" id="PRO_5045291404" evidence="3">
    <location>
        <begin position="26"/>
        <end position="440"/>
    </location>
</feature>
<dbReference type="PANTHER" id="PTHR43649">
    <property type="entry name" value="ARABINOSE-BINDING PROTEIN-RELATED"/>
    <property type="match status" value="1"/>
</dbReference>
<keyword evidence="3" id="KW-0732">Signal</keyword>
<feature type="signal peptide" evidence="3">
    <location>
        <begin position="1"/>
        <end position="25"/>
    </location>
</feature>
<dbReference type="PANTHER" id="PTHR43649:SF12">
    <property type="entry name" value="DIACETYLCHITOBIOSE BINDING PROTEIN DASA"/>
    <property type="match status" value="1"/>
</dbReference>